<dbReference type="SUPFAM" id="SSF54427">
    <property type="entry name" value="NTF2-like"/>
    <property type="match status" value="1"/>
</dbReference>
<protein>
    <recommendedName>
        <fullName evidence="7">Large ribosomal subunit protein mL45</fullName>
    </recommendedName>
    <alternativeName>
        <fullName evidence="8">39S ribosomal protein L45, mitochondrial</fullName>
    </alternativeName>
</protein>
<keyword evidence="5" id="KW-0687">Ribonucleoprotein</keyword>
<reference evidence="12" key="1">
    <citation type="submission" date="2017-02" db="UniProtKB">
        <authorList>
            <consortium name="WormBaseParasite"/>
        </authorList>
    </citation>
    <scope>IDENTIFICATION</scope>
</reference>
<keyword evidence="11" id="KW-1185">Reference proteome</keyword>
<evidence type="ECO:0000313" key="10">
    <source>
        <dbReference type="EMBL" id="VDD93180.1"/>
    </source>
</evidence>
<dbReference type="SMART" id="SM00978">
    <property type="entry name" value="Tim44"/>
    <property type="match status" value="1"/>
</dbReference>
<accession>A0A0N4VCY4</accession>
<dbReference type="Gene3D" id="3.10.450.240">
    <property type="match status" value="1"/>
</dbReference>
<dbReference type="InterPro" id="IPR007379">
    <property type="entry name" value="Tim44-like_dom"/>
</dbReference>
<evidence type="ECO:0000256" key="6">
    <source>
        <dbReference type="ARBA" id="ARBA00038073"/>
    </source>
</evidence>
<evidence type="ECO:0000256" key="1">
    <source>
        <dbReference type="ARBA" id="ARBA00004173"/>
    </source>
</evidence>
<dbReference type="OrthoDB" id="19619at2759"/>
<evidence type="ECO:0000256" key="7">
    <source>
        <dbReference type="ARBA" id="ARBA00039448"/>
    </source>
</evidence>
<dbReference type="GO" id="GO:0005739">
    <property type="term" value="C:mitochondrion"/>
    <property type="evidence" value="ECO:0007669"/>
    <property type="project" value="UniProtKB-SubCell"/>
</dbReference>
<comment type="subcellular location">
    <subcellularLocation>
        <location evidence="1">Mitochondrion</location>
    </subcellularLocation>
</comment>
<dbReference type="GO" id="GO:1990904">
    <property type="term" value="C:ribonucleoprotein complex"/>
    <property type="evidence" value="ECO:0007669"/>
    <property type="project" value="UniProtKB-KW"/>
</dbReference>
<dbReference type="PANTHER" id="PTHR28554:SF1">
    <property type="entry name" value="LARGE RIBOSOMAL SUBUNIT PROTEIN ML45"/>
    <property type="match status" value="1"/>
</dbReference>
<proteinExistence type="inferred from homology"/>
<keyword evidence="2" id="KW-0809">Transit peptide</keyword>
<evidence type="ECO:0000256" key="8">
    <source>
        <dbReference type="ARBA" id="ARBA00043031"/>
    </source>
</evidence>
<feature type="domain" description="Tim44-like" evidence="9">
    <location>
        <begin position="185"/>
        <end position="333"/>
    </location>
</feature>
<dbReference type="STRING" id="51028.A0A0N4VCY4"/>
<organism evidence="12">
    <name type="scientific">Enterobius vermicularis</name>
    <name type="common">Human pinworm</name>
    <dbReference type="NCBI Taxonomy" id="51028"/>
    <lineage>
        <taxon>Eukaryota</taxon>
        <taxon>Metazoa</taxon>
        <taxon>Ecdysozoa</taxon>
        <taxon>Nematoda</taxon>
        <taxon>Chromadorea</taxon>
        <taxon>Rhabditida</taxon>
        <taxon>Spirurina</taxon>
        <taxon>Oxyuridomorpha</taxon>
        <taxon>Oxyuroidea</taxon>
        <taxon>Oxyuridae</taxon>
        <taxon>Enterobius</taxon>
    </lineage>
</organism>
<gene>
    <name evidence="10" type="ORF">EVEC_LOCUS7931</name>
</gene>
<name>A0A0N4VCY4_ENTVE</name>
<dbReference type="Pfam" id="PF04280">
    <property type="entry name" value="Tim44"/>
    <property type="match status" value="1"/>
</dbReference>
<evidence type="ECO:0000256" key="4">
    <source>
        <dbReference type="ARBA" id="ARBA00023128"/>
    </source>
</evidence>
<evidence type="ECO:0000256" key="2">
    <source>
        <dbReference type="ARBA" id="ARBA00022946"/>
    </source>
</evidence>
<dbReference type="GO" id="GO:0005840">
    <property type="term" value="C:ribosome"/>
    <property type="evidence" value="ECO:0007669"/>
    <property type="project" value="UniProtKB-KW"/>
</dbReference>
<evidence type="ECO:0000256" key="3">
    <source>
        <dbReference type="ARBA" id="ARBA00022980"/>
    </source>
</evidence>
<dbReference type="WBParaSite" id="EVEC_0000844701-mRNA-1">
    <property type="protein sequence ID" value="EVEC_0000844701-mRNA-1"/>
    <property type="gene ID" value="EVEC_0000844701"/>
</dbReference>
<keyword evidence="3" id="KW-0689">Ribosomal protein</keyword>
<evidence type="ECO:0000256" key="5">
    <source>
        <dbReference type="ARBA" id="ARBA00023274"/>
    </source>
</evidence>
<evidence type="ECO:0000259" key="9">
    <source>
        <dbReference type="SMART" id="SM00978"/>
    </source>
</evidence>
<dbReference type="PANTHER" id="PTHR28554">
    <property type="entry name" value="39S RIBOSOMAL PROTEIN L45, MITOCHONDRIAL"/>
    <property type="match status" value="1"/>
</dbReference>
<dbReference type="InterPro" id="IPR032710">
    <property type="entry name" value="NTF2-like_dom_sf"/>
</dbReference>
<dbReference type="AlphaFoldDB" id="A0A0N4VCY4"/>
<comment type="similarity">
    <text evidence="6">Belongs to the mitochondrion-specific ribosomal protein mL45 family.</text>
</comment>
<keyword evidence="4" id="KW-0496">Mitochondrion</keyword>
<sequence length="448" mass="52211">MALKYVLSWAQPLNGAYKLLPVNPCFYVQSMSVHHHNEAHDMFLFLGIKRSQRARANRNTHINERSRKKPRGRKMVLIDIPEDSMEQKMEAMTPMEMRTYLLKKGLNPYKHMQPRAWSEHQITFQTFGQHFFTYPYKQRFHESFKTGDVLEPNVLPDDFLRGPLSDKTAEAKQRMLNRWHNYKNGSARIRKKEGFENFDAKAFGPTADIIYEEAHKALLARDKSAIHRYLTENAFQKMWPDVQNGSVVWELVERIEPSKVVAIRCADVPLKSGNDIAQLTVRMHTKQKLAIYDRFGHLILGSESEIRPVLEYVVFENHIASVDGVWRLHEKLYPKWAQTKQPSLFSGYSGMSNNKMEEGEGEPKKVEVQSVEEDDEFEEFPLQDWQAKENADDDEVCWGLNFCLSSCSSTLFYCRIFSKMLRVKKLNFFVGIFTYYLGTERLGGQLGR</sequence>
<evidence type="ECO:0000313" key="11">
    <source>
        <dbReference type="Proteomes" id="UP000274131"/>
    </source>
</evidence>
<reference evidence="10 11" key="2">
    <citation type="submission" date="2018-10" db="EMBL/GenBank/DDBJ databases">
        <authorList>
            <consortium name="Pathogen Informatics"/>
        </authorList>
    </citation>
    <scope>NUCLEOTIDE SEQUENCE [LARGE SCALE GENOMIC DNA]</scope>
</reference>
<evidence type="ECO:0000313" key="12">
    <source>
        <dbReference type="WBParaSite" id="EVEC_0000844701-mRNA-1"/>
    </source>
</evidence>
<dbReference type="EMBL" id="UXUI01009168">
    <property type="protein sequence ID" value="VDD93180.1"/>
    <property type="molecule type" value="Genomic_DNA"/>
</dbReference>
<dbReference type="Proteomes" id="UP000274131">
    <property type="component" value="Unassembled WGS sequence"/>
</dbReference>
<dbReference type="InterPro" id="IPR051975">
    <property type="entry name" value="mtLSU_mL45"/>
</dbReference>